<dbReference type="eggNOG" id="COG2755">
    <property type="taxonomic scope" value="Bacteria"/>
</dbReference>
<dbReference type="AlphaFoldDB" id="I4D3Q7"/>
<evidence type="ECO:0000313" key="4">
    <source>
        <dbReference type="Proteomes" id="UP000002892"/>
    </source>
</evidence>
<name>I4D3Q7_DESAJ</name>
<feature type="domain" description="Fibronectin type-III" evidence="2">
    <location>
        <begin position="456"/>
        <end position="548"/>
    </location>
</feature>
<dbReference type="Gene3D" id="3.40.50.12090">
    <property type="match status" value="2"/>
</dbReference>
<dbReference type="SUPFAM" id="SSF49464">
    <property type="entry name" value="Carboxypeptidase regulatory domain-like"/>
    <property type="match status" value="1"/>
</dbReference>
<dbReference type="Proteomes" id="UP000002892">
    <property type="component" value="Chromosome"/>
</dbReference>
<dbReference type="PROSITE" id="PS50853">
    <property type="entry name" value="FN3"/>
    <property type="match status" value="1"/>
</dbReference>
<dbReference type="InterPro" id="IPR007253">
    <property type="entry name" value="Cell_wall-bd_2"/>
</dbReference>
<keyword evidence="1" id="KW-0732">Signal</keyword>
<dbReference type="PANTHER" id="PTHR30032:SF8">
    <property type="entry name" value="GERMINATION-SPECIFIC N-ACETYLMURAMOYL-L-ALANINE AMIDASE"/>
    <property type="match status" value="1"/>
</dbReference>
<dbReference type="InterPro" id="IPR036116">
    <property type="entry name" value="FN3_sf"/>
</dbReference>
<dbReference type="PANTHER" id="PTHR30032">
    <property type="entry name" value="N-ACETYLMURAMOYL-L-ALANINE AMIDASE-RELATED"/>
    <property type="match status" value="1"/>
</dbReference>
<dbReference type="InterPro" id="IPR003961">
    <property type="entry name" value="FN3_dom"/>
</dbReference>
<dbReference type="EMBL" id="CP003639">
    <property type="protein sequence ID" value="AFM40431.1"/>
    <property type="molecule type" value="Genomic_DNA"/>
</dbReference>
<dbReference type="Gene3D" id="2.60.40.1120">
    <property type="entry name" value="Carboxypeptidase-like, regulatory domain"/>
    <property type="match status" value="1"/>
</dbReference>
<dbReference type="SUPFAM" id="SSF49265">
    <property type="entry name" value="Fibronectin type III"/>
    <property type="match status" value="2"/>
</dbReference>
<feature type="chain" id="PRO_5003687748" evidence="1">
    <location>
        <begin position="30"/>
        <end position="1272"/>
    </location>
</feature>
<evidence type="ECO:0000256" key="1">
    <source>
        <dbReference type="SAM" id="SignalP"/>
    </source>
</evidence>
<evidence type="ECO:0000259" key="2">
    <source>
        <dbReference type="PROSITE" id="PS50853"/>
    </source>
</evidence>
<dbReference type="STRING" id="646529.Desaci_1410"/>
<dbReference type="Gene3D" id="2.60.40.10">
    <property type="entry name" value="Immunoglobulins"/>
    <property type="match status" value="2"/>
</dbReference>
<reference evidence="3 4" key="1">
    <citation type="journal article" date="2012" name="J. Bacteriol.">
        <title>Complete genome sequences of Desulfosporosinus orientis DSM765T, Desulfosporosinus youngiae DSM17734T, Desulfosporosinus meridiei DSM13257T, and Desulfosporosinus acidiphilus DSM22704T.</title>
        <authorList>
            <person name="Pester M."/>
            <person name="Brambilla E."/>
            <person name="Alazard D."/>
            <person name="Rattei T."/>
            <person name="Weinmaier T."/>
            <person name="Han J."/>
            <person name="Lucas S."/>
            <person name="Lapidus A."/>
            <person name="Cheng J.F."/>
            <person name="Goodwin L."/>
            <person name="Pitluck S."/>
            <person name="Peters L."/>
            <person name="Ovchinnikova G."/>
            <person name="Teshima H."/>
            <person name="Detter J.C."/>
            <person name="Han C.S."/>
            <person name="Tapia R."/>
            <person name="Land M.L."/>
            <person name="Hauser L."/>
            <person name="Kyrpides N.C."/>
            <person name="Ivanova N.N."/>
            <person name="Pagani I."/>
            <person name="Huntmann M."/>
            <person name="Wei C.L."/>
            <person name="Davenport K.W."/>
            <person name="Daligault H."/>
            <person name="Chain P.S."/>
            <person name="Chen A."/>
            <person name="Mavromatis K."/>
            <person name="Markowitz V."/>
            <person name="Szeto E."/>
            <person name="Mikhailova N."/>
            <person name="Pati A."/>
            <person name="Wagner M."/>
            <person name="Woyke T."/>
            <person name="Ollivier B."/>
            <person name="Klenk H.P."/>
            <person name="Spring S."/>
            <person name="Loy A."/>
        </authorList>
    </citation>
    <scope>NUCLEOTIDE SEQUENCE [LARGE SCALE GENOMIC DNA]</scope>
    <source>
        <strain evidence="4">DSM 22704 / JCM 16185 / SJ4</strain>
    </source>
</reference>
<protein>
    <submittedName>
        <fullName evidence="3">Cell wall-binding protein</fullName>
    </submittedName>
</protein>
<dbReference type="HOGENOM" id="CLU_003066_0_0_9"/>
<dbReference type="KEGG" id="dai:Desaci_1410"/>
<proteinExistence type="predicted"/>
<accession>I4D3Q7</accession>
<keyword evidence="4" id="KW-1185">Reference proteome</keyword>
<dbReference type="OrthoDB" id="9757737at2"/>
<organism evidence="3 4">
    <name type="scientific">Desulfosporosinus acidiphilus (strain DSM 22704 / JCM 16185 / SJ4)</name>
    <dbReference type="NCBI Taxonomy" id="646529"/>
    <lineage>
        <taxon>Bacteria</taxon>
        <taxon>Bacillati</taxon>
        <taxon>Bacillota</taxon>
        <taxon>Clostridia</taxon>
        <taxon>Eubacteriales</taxon>
        <taxon>Desulfitobacteriaceae</taxon>
        <taxon>Desulfosporosinus</taxon>
    </lineage>
</organism>
<dbReference type="Pfam" id="PF04122">
    <property type="entry name" value="CW_binding_2"/>
    <property type="match status" value="3"/>
</dbReference>
<dbReference type="RefSeq" id="WP_014826438.1">
    <property type="nucleotide sequence ID" value="NC_018068.1"/>
</dbReference>
<dbReference type="eggNOG" id="COG2247">
    <property type="taxonomic scope" value="Bacteria"/>
</dbReference>
<feature type="signal peptide" evidence="1">
    <location>
        <begin position="1"/>
        <end position="29"/>
    </location>
</feature>
<dbReference type="InterPro" id="IPR044060">
    <property type="entry name" value="Bacterial_rp_domain"/>
</dbReference>
<gene>
    <name evidence="3" type="ordered locus">Desaci_1410</name>
</gene>
<dbReference type="InterPro" id="IPR008969">
    <property type="entry name" value="CarboxyPept-like_regulatory"/>
</dbReference>
<dbReference type="InterPro" id="IPR051922">
    <property type="entry name" value="Bact_Sporulation_Assoc"/>
</dbReference>
<dbReference type="CDD" id="cd00063">
    <property type="entry name" value="FN3"/>
    <property type="match status" value="2"/>
</dbReference>
<evidence type="ECO:0000313" key="3">
    <source>
        <dbReference type="EMBL" id="AFM40431.1"/>
    </source>
</evidence>
<dbReference type="eggNOG" id="COG5492">
    <property type="taxonomic scope" value="Bacteria"/>
</dbReference>
<dbReference type="InterPro" id="IPR013783">
    <property type="entry name" value="Ig-like_fold"/>
</dbReference>
<sequence length="1272" mass="128296">MRNKYAALAMVVALCFLTFLPGYTPNAMANTNPYTYDISQGNIIISAGTTSGIKVSYGSGQADDNITTSQAITITDSSPSTPTANIVYVNRSLGTLNITLENVNISGNQPFSIGYETNVDLTLVGQNTLNAGSGLSSGLLIGSGSTLEVTAASTGSLTAIGGSGGGSGGGAGIGGAGNYYDGGDCGTVTINGGTVTAIGGSGSYGGAGIGGGGGESGNGGNGGAVTINGGTVTAIGGSGGGAGIGSGAGYFISKGTLTINGGSVKASSQPYVYNSSNNQEYLVTISGLPASAGMSYSVNGGSSFSCSTDNNGKLYLWLPQTAVSATDTVLITTSGTRYLASGAVSATSANNFTAKVLPAATTNTATNVTSSGATLNGTINAHGDSTTVTFDYGTSTSYGSTAPASLSPVTGSTDTAVSAAITGLQPNMTYHYRVEGVNSGGTTDGSDETFTTDAVPISDFATTAKTSSTAAFTWTAASGATGVIIQQSPSGANTWTTASTTSGAIAVDATTATVTGLSPATGYDFRLMMTGGVNAGNSNSVTVTTDPAPVVPTTYSVTIGSLTGGSITANPTSATSGTAINLTITPNAGMKLTPGTLKYNDGTTDYPISGTSFTMPAASVTVSAQFEQIPANSYTVSIGSLTGGSITANPTSATSGTAINLTITPNAGMKLTPGTLKYNDGTTDYPISGTSFTMPAASVIISAVFEAIPDSTHEGGGGGFSGGGSTSGGGTTITGNVINGTTGAVVSNLTGTVTTDSNGNYTVSMKAAQTVTFQQPDGTSSPLSDLSKVSYVSLGGSPVTVSADGTINLQNLAKGTDNQYKITYDLGNGQTLTLGTLEVIVSKDGTVSLKCSLIDPYGIITDAATGKPIVGAKVTLYYANTDRNKANGKTPDTVVSLPGIDGFKPNNNQDPQTSDTYGAYGFMVFPTTDYYLVATKDGYNQYTSPTISVEQDIVKWNFKMNQTSLGVIRLAGQSRVDTALAIAIAEYTGQISNVVLATADNYPDALSGSVLAYKLNAPILLVGSSEADQAKVLDYMKANLDPSGNVYILGGTAVVSADMEAKIKADGFKQITRLGGTDRYDTCDKIADQLQVKNGTPVVLAYGENYPDALSISSMAAEMQYPILLVQKDGIDDAVKNEIAAIKPSKVYIIGGEGVISSTVESQIEQITTLDKTNIVRIAGQDRYDTSLAVAQYFNLAGQSVCIATGNNFSDALAGSVYAANHNASIILADGSLSDQVVNYLKSKNLTGAAIFGGEAVANKGIEQQLSQLIGK</sequence>
<dbReference type="Pfam" id="PF18998">
    <property type="entry name" value="Flg_new_2"/>
    <property type="match status" value="2"/>
</dbReference>